<protein>
    <submittedName>
        <fullName evidence="2">Uncharacterized protein</fullName>
    </submittedName>
</protein>
<gene>
    <name evidence="2" type="ORF">EYF80_042112</name>
</gene>
<feature type="compositionally biased region" description="Low complexity" evidence="1">
    <location>
        <begin position="68"/>
        <end position="80"/>
    </location>
</feature>
<dbReference type="Proteomes" id="UP000314294">
    <property type="component" value="Unassembled WGS sequence"/>
</dbReference>
<evidence type="ECO:0000313" key="2">
    <source>
        <dbReference type="EMBL" id="TNN47669.1"/>
    </source>
</evidence>
<feature type="region of interest" description="Disordered" evidence="1">
    <location>
        <begin position="124"/>
        <end position="153"/>
    </location>
</feature>
<dbReference type="EMBL" id="SRLO01000729">
    <property type="protein sequence ID" value="TNN47669.1"/>
    <property type="molecule type" value="Genomic_DNA"/>
</dbReference>
<feature type="compositionally biased region" description="Low complexity" evidence="1">
    <location>
        <begin position="19"/>
        <end position="28"/>
    </location>
</feature>
<organism evidence="2 3">
    <name type="scientific">Liparis tanakae</name>
    <name type="common">Tanaka's snailfish</name>
    <dbReference type="NCBI Taxonomy" id="230148"/>
    <lineage>
        <taxon>Eukaryota</taxon>
        <taxon>Metazoa</taxon>
        <taxon>Chordata</taxon>
        <taxon>Craniata</taxon>
        <taxon>Vertebrata</taxon>
        <taxon>Euteleostomi</taxon>
        <taxon>Actinopterygii</taxon>
        <taxon>Neopterygii</taxon>
        <taxon>Teleostei</taxon>
        <taxon>Neoteleostei</taxon>
        <taxon>Acanthomorphata</taxon>
        <taxon>Eupercaria</taxon>
        <taxon>Perciformes</taxon>
        <taxon>Cottioidei</taxon>
        <taxon>Cottales</taxon>
        <taxon>Liparidae</taxon>
        <taxon>Liparis</taxon>
    </lineage>
</organism>
<reference evidence="2 3" key="1">
    <citation type="submission" date="2019-03" db="EMBL/GenBank/DDBJ databases">
        <title>First draft genome of Liparis tanakae, snailfish: a comprehensive survey of snailfish specific genes.</title>
        <authorList>
            <person name="Kim W."/>
            <person name="Song I."/>
            <person name="Jeong J.-H."/>
            <person name="Kim D."/>
            <person name="Kim S."/>
            <person name="Ryu S."/>
            <person name="Song J.Y."/>
            <person name="Lee S.K."/>
        </authorList>
    </citation>
    <scope>NUCLEOTIDE SEQUENCE [LARGE SCALE GENOMIC DNA]</scope>
    <source>
        <tissue evidence="2">Muscle</tissue>
    </source>
</reference>
<evidence type="ECO:0000256" key="1">
    <source>
        <dbReference type="SAM" id="MobiDB-lite"/>
    </source>
</evidence>
<feature type="compositionally biased region" description="Low complexity" evidence="1">
    <location>
        <begin position="41"/>
        <end position="51"/>
    </location>
</feature>
<feature type="compositionally biased region" description="Acidic residues" evidence="1">
    <location>
        <begin position="95"/>
        <end position="104"/>
    </location>
</feature>
<accession>A0A4Z2G293</accession>
<proteinExistence type="predicted"/>
<feature type="compositionally biased region" description="Polar residues" evidence="1">
    <location>
        <begin position="141"/>
        <end position="151"/>
    </location>
</feature>
<feature type="compositionally biased region" description="Pro residues" evidence="1">
    <location>
        <begin position="29"/>
        <end position="40"/>
    </location>
</feature>
<sequence>MATGTCRGRAPAPAEGKAPRGTRPASRAAPPPPSPPPPAPEAAGSGSSASSAPPPPARCLCSSGASCTTTRAPGTARRPASGGGVRGQTGRWMEGPEEEEEERGPEEHLSCPLTCFMSILTSGIRHGHKRPPAGSPVGSGDVNNRISSSDTVGRDPVTAIVVMLKGTEA</sequence>
<dbReference type="AlphaFoldDB" id="A0A4Z2G293"/>
<keyword evidence="3" id="KW-1185">Reference proteome</keyword>
<evidence type="ECO:0000313" key="3">
    <source>
        <dbReference type="Proteomes" id="UP000314294"/>
    </source>
</evidence>
<name>A0A4Z2G293_9TELE</name>
<comment type="caution">
    <text evidence="2">The sequence shown here is derived from an EMBL/GenBank/DDBJ whole genome shotgun (WGS) entry which is preliminary data.</text>
</comment>
<feature type="region of interest" description="Disordered" evidence="1">
    <location>
        <begin position="1"/>
        <end position="110"/>
    </location>
</feature>